<dbReference type="RefSeq" id="WP_145367580.1">
    <property type="nucleotide sequence ID" value="NZ_CP036275.1"/>
</dbReference>
<organism evidence="3 4">
    <name type="scientific">Maioricimonas rarisocia</name>
    <dbReference type="NCBI Taxonomy" id="2528026"/>
    <lineage>
        <taxon>Bacteria</taxon>
        <taxon>Pseudomonadati</taxon>
        <taxon>Planctomycetota</taxon>
        <taxon>Planctomycetia</taxon>
        <taxon>Planctomycetales</taxon>
        <taxon>Planctomycetaceae</taxon>
        <taxon>Maioricimonas</taxon>
    </lineage>
</organism>
<accession>A0A517Z3B2</accession>
<dbReference type="InterPro" id="IPR000212">
    <property type="entry name" value="DNA_helicase_UvrD/REP"/>
</dbReference>
<dbReference type="InterPro" id="IPR011528">
    <property type="entry name" value="NERD"/>
</dbReference>
<feature type="domain" description="NERD" evidence="1">
    <location>
        <begin position="16"/>
        <end position="132"/>
    </location>
</feature>
<reference evidence="3 4" key="1">
    <citation type="submission" date="2019-02" db="EMBL/GenBank/DDBJ databases">
        <title>Deep-cultivation of Planctomycetes and their phenomic and genomic characterization uncovers novel biology.</title>
        <authorList>
            <person name="Wiegand S."/>
            <person name="Jogler M."/>
            <person name="Boedeker C."/>
            <person name="Pinto D."/>
            <person name="Vollmers J."/>
            <person name="Rivas-Marin E."/>
            <person name="Kohn T."/>
            <person name="Peeters S.H."/>
            <person name="Heuer A."/>
            <person name="Rast P."/>
            <person name="Oberbeckmann S."/>
            <person name="Bunk B."/>
            <person name="Jeske O."/>
            <person name="Meyerdierks A."/>
            <person name="Storesund J.E."/>
            <person name="Kallscheuer N."/>
            <person name="Luecker S."/>
            <person name="Lage O.M."/>
            <person name="Pohl T."/>
            <person name="Merkel B.J."/>
            <person name="Hornburger P."/>
            <person name="Mueller R.-W."/>
            <person name="Bruemmer F."/>
            <person name="Labrenz M."/>
            <person name="Spormann A.M."/>
            <person name="Op den Camp H."/>
            <person name="Overmann J."/>
            <person name="Amann R."/>
            <person name="Jetten M.S.M."/>
            <person name="Mascher T."/>
            <person name="Medema M.H."/>
            <person name="Devos D.P."/>
            <person name="Kaster A.-K."/>
            <person name="Ovreas L."/>
            <person name="Rohde M."/>
            <person name="Galperin M.Y."/>
            <person name="Jogler C."/>
        </authorList>
    </citation>
    <scope>NUCLEOTIDE SEQUENCE [LARGE SCALE GENOMIC DNA]</scope>
    <source>
        <strain evidence="3 4">Mal4</strain>
    </source>
</reference>
<dbReference type="SUPFAM" id="SSF52540">
    <property type="entry name" value="P-loop containing nucleoside triphosphate hydrolases"/>
    <property type="match status" value="1"/>
</dbReference>
<sequence length="543" mass="61230">MARMIPSIWPHETLSSAERRLYNALEEQLDDDFTVIHSLPWLDETRKIFQQGECDFLVLHPEHGLLVLEAKSGGVNYDGPSRTWLRPGGGRLNKDPFLQAQESVHHFNRLLRREVSGWSQSNPPFGYAVVFPEADQILGRLPPHVTPQLIIAEPDMDCLQDRMVSLLQHFRKPKSRMSGDVYRAAIERLLPEFQIVRSLSSQLDDQERGLARLTAEQIRLLEAMDGNLRLLVEGCAGSGKTLLALEKSMRLAHEGKRVLLLCFNIPLADWLRKRVGEAGLPIDVFHFHGLCEHVVRATGGTFEVPADAGSSFWEEEAADMLSQSLPGFAKRYDAVIVDEGQDFCAHWWIPIEELLENPDEGQLYIFHDPEQNIFNRENGFPFASPNLRLRVNCRNTHQIASFVNEMAGLQSRPADFCVPGSEPVEHVVASDEEELQEASRTLQELVEVEKVDPQRIVIIGRRRLENSPYAGATLLDGLRIASEVDAIADGAAIRYATIYRFKGLEADCAVLTGFRRPADGIPSRELYVAASRAKMLLHVMYRE</sequence>
<evidence type="ECO:0000313" key="4">
    <source>
        <dbReference type="Proteomes" id="UP000320496"/>
    </source>
</evidence>
<evidence type="ECO:0000259" key="2">
    <source>
        <dbReference type="Pfam" id="PF13538"/>
    </source>
</evidence>
<dbReference type="GO" id="GO:0005524">
    <property type="term" value="F:ATP binding"/>
    <property type="evidence" value="ECO:0007669"/>
    <property type="project" value="InterPro"/>
</dbReference>
<dbReference type="AlphaFoldDB" id="A0A517Z3B2"/>
<dbReference type="PANTHER" id="PTHR11070">
    <property type="entry name" value="UVRD / RECB / PCRA DNA HELICASE FAMILY MEMBER"/>
    <property type="match status" value="1"/>
</dbReference>
<keyword evidence="4" id="KW-1185">Reference proteome</keyword>
<dbReference type="EMBL" id="CP036275">
    <property type="protein sequence ID" value="QDU36963.1"/>
    <property type="molecule type" value="Genomic_DNA"/>
</dbReference>
<dbReference type="InterPro" id="IPR027785">
    <property type="entry name" value="UvrD-like_helicase_C"/>
</dbReference>
<proteinExistence type="predicted"/>
<dbReference type="GO" id="GO:0005829">
    <property type="term" value="C:cytosol"/>
    <property type="evidence" value="ECO:0007669"/>
    <property type="project" value="TreeGrafter"/>
</dbReference>
<dbReference type="InterPro" id="IPR027417">
    <property type="entry name" value="P-loop_NTPase"/>
</dbReference>
<evidence type="ECO:0000313" key="3">
    <source>
        <dbReference type="EMBL" id="QDU36963.1"/>
    </source>
</evidence>
<dbReference type="GO" id="GO:0000725">
    <property type="term" value="P:recombinational repair"/>
    <property type="evidence" value="ECO:0007669"/>
    <property type="project" value="TreeGrafter"/>
</dbReference>
<dbReference type="PANTHER" id="PTHR11070:SF45">
    <property type="entry name" value="DNA 3'-5' HELICASE"/>
    <property type="match status" value="1"/>
</dbReference>
<evidence type="ECO:0000259" key="1">
    <source>
        <dbReference type="Pfam" id="PF08378"/>
    </source>
</evidence>
<name>A0A517Z3B2_9PLAN</name>
<dbReference type="Pfam" id="PF13538">
    <property type="entry name" value="UvrD_C_2"/>
    <property type="match status" value="1"/>
</dbReference>
<dbReference type="GO" id="GO:0003677">
    <property type="term" value="F:DNA binding"/>
    <property type="evidence" value="ECO:0007669"/>
    <property type="project" value="InterPro"/>
</dbReference>
<dbReference type="Pfam" id="PF08378">
    <property type="entry name" value="NERD"/>
    <property type="match status" value="1"/>
</dbReference>
<dbReference type="GO" id="GO:0043138">
    <property type="term" value="F:3'-5' DNA helicase activity"/>
    <property type="evidence" value="ECO:0007669"/>
    <property type="project" value="TreeGrafter"/>
</dbReference>
<dbReference type="Proteomes" id="UP000320496">
    <property type="component" value="Chromosome"/>
</dbReference>
<gene>
    <name evidence="3" type="ORF">Mal4_12660</name>
</gene>
<dbReference type="KEGG" id="mri:Mal4_12660"/>
<protein>
    <submittedName>
        <fullName evidence="3">Nuclease-related domain protein</fullName>
    </submittedName>
</protein>
<feature type="domain" description="UvrD-like helicase C-terminal" evidence="2">
    <location>
        <begin position="497"/>
        <end position="540"/>
    </location>
</feature>
<dbReference type="OrthoDB" id="9787585at2"/>
<dbReference type="Gene3D" id="3.40.50.300">
    <property type="entry name" value="P-loop containing nucleotide triphosphate hydrolases"/>
    <property type="match status" value="2"/>
</dbReference>